<sequence length="464" mass="52299">MNSQEIKPATKNNILDYFGTVSQPESSVKNNRKLNNLEVNKHGGNSGKKYGKNSSNSKYAKSKARLFPSSAPKVSVDDSYTLVNNDPIFSPIKYLSTDVEGINTGIVNKIQQCKPLESNATFELMRKQSNELLGIVREQSTVIEKLLNSVIVNNTNINSVLTRSNEMGEVIEGLRKSNYGHSDMIDKLKTKSENVSENNRSLSIRIEKLETLQESKAMSSKLNLIPLCKQEMESIEKGNDSHKHALQNILNILKIKCDYNQIHSVRIRDGMRNIEGEKRFIKMLLVEFLNDKTAGKVFAQIVAHNSELVKDGKQPRYFAELPTGRKSGLLRFLCNKLKADGHISKIFINEYGLSVQCPIENKNGSGKTTKSFQITCEDDINKLRKTLKLKDADIPIGDVYNLNDRPAKRLRKTNPHDDDDYDDSQVIHENKKTLIESINSSNASSFEESIEMKSLENFSTPNPQ</sequence>
<dbReference type="AlphaFoldDB" id="A0A9J6BA52"/>
<evidence type="ECO:0000256" key="1">
    <source>
        <dbReference type="SAM" id="Coils"/>
    </source>
</evidence>
<evidence type="ECO:0000313" key="4">
    <source>
        <dbReference type="Proteomes" id="UP001107558"/>
    </source>
</evidence>
<accession>A0A9J6BA52</accession>
<keyword evidence="1" id="KW-0175">Coiled coil</keyword>
<dbReference type="EMBL" id="JADBJN010000004">
    <property type="protein sequence ID" value="KAG5666692.1"/>
    <property type="molecule type" value="Genomic_DNA"/>
</dbReference>
<feature type="region of interest" description="Disordered" evidence="2">
    <location>
        <begin position="439"/>
        <end position="464"/>
    </location>
</feature>
<protein>
    <submittedName>
        <fullName evidence="3">Uncharacterized protein</fullName>
    </submittedName>
</protein>
<evidence type="ECO:0000256" key="2">
    <source>
        <dbReference type="SAM" id="MobiDB-lite"/>
    </source>
</evidence>
<organism evidence="3 4">
    <name type="scientific">Polypedilum vanderplanki</name>
    <name type="common">Sleeping chironomid midge</name>
    <dbReference type="NCBI Taxonomy" id="319348"/>
    <lineage>
        <taxon>Eukaryota</taxon>
        <taxon>Metazoa</taxon>
        <taxon>Ecdysozoa</taxon>
        <taxon>Arthropoda</taxon>
        <taxon>Hexapoda</taxon>
        <taxon>Insecta</taxon>
        <taxon>Pterygota</taxon>
        <taxon>Neoptera</taxon>
        <taxon>Endopterygota</taxon>
        <taxon>Diptera</taxon>
        <taxon>Nematocera</taxon>
        <taxon>Chironomoidea</taxon>
        <taxon>Chironomidae</taxon>
        <taxon>Chironominae</taxon>
        <taxon>Polypedilum</taxon>
        <taxon>Polypedilum</taxon>
    </lineage>
</organism>
<dbReference type="Proteomes" id="UP001107558">
    <property type="component" value="Chromosome 4"/>
</dbReference>
<evidence type="ECO:0000313" key="3">
    <source>
        <dbReference type="EMBL" id="KAG5666692.1"/>
    </source>
</evidence>
<feature type="coiled-coil region" evidence="1">
    <location>
        <begin position="185"/>
        <end position="212"/>
    </location>
</feature>
<reference evidence="3" key="1">
    <citation type="submission" date="2021-03" db="EMBL/GenBank/DDBJ databases">
        <title>Chromosome level genome of the anhydrobiotic midge Polypedilum vanderplanki.</title>
        <authorList>
            <person name="Yoshida Y."/>
            <person name="Kikawada T."/>
            <person name="Gusev O."/>
        </authorList>
    </citation>
    <scope>NUCLEOTIDE SEQUENCE</scope>
    <source>
        <strain evidence="3">NIAS01</strain>
        <tissue evidence="3">Whole body or cell culture</tissue>
    </source>
</reference>
<name>A0A9J6BA52_POLVA</name>
<proteinExistence type="predicted"/>
<keyword evidence="4" id="KW-1185">Reference proteome</keyword>
<gene>
    <name evidence="3" type="ORF">PVAND_014707</name>
</gene>
<feature type="region of interest" description="Disordered" evidence="2">
    <location>
        <begin position="37"/>
        <end position="56"/>
    </location>
</feature>
<comment type="caution">
    <text evidence="3">The sequence shown here is derived from an EMBL/GenBank/DDBJ whole genome shotgun (WGS) entry which is preliminary data.</text>
</comment>